<evidence type="ECO:0000313" key="3">
    <source>
        <dbReference type="Proteomes" id="UP000028924"/>
    </source>
</evidence>
<reference evidence="4" key="2">
    <citation type="journal article" date="2018" name="Algal Res.">
        <title>Characterization of plant carbon substrate utilization by Auxenochlorella protothecoides.</title>
        <authorList>
            <person name="Vogler B.W."/>
            <person name="Starkenburg S.R."/>
            <person name="Sudasinghe N."/>
            <person name="Schambach J.Y."/>
            <person name="Rollin J.A."/>
            <person name="Pattathil S."/>
            <person name="Barry A.N."/>
        </authorList>
    </citation>
    <scope>NUCLEOTIDE SEQUENCE [LARGE SCALE GENOMIC DNA]</scope>
    <source>
        <strain evidence="4">UTEX 25</strain>
    </source>
</reference>
<organism evidence="1 3">
    <name type="scientific">Auxenochlorella protothecoides</name>
    <name type="common">Green microalga</name>
    <name type="synonym">Chlorella protothecoides</name>
    <dbReference type="NCBI Taxonomy" id="3075"/>
    <lineage>
        <taxon>Eukaryota</taxon>
        <taxon>Viridiplantae</taxon>
        <taxon>Chlorophyta</taxon>
        <taxon>core chlorophytes</taxon>
        <taxon>Trebouxiophyceae</taxon>
        <taxon>Chlorellales</taxon>
        <taxon>Chlorellaceae</taxon>
        <taxon>Auxenochlorella</taxon>
    </lineage>
</organism>
<dbReference type="STRING" id="3075.A0A087SNG2"/>
<evidence type="ECO:0000313" key="2">
    <source>
        <dbReference type="EMBL" id="RMZ57088.1"/>
    </source>
</evidence>
<dbReference type="InterPro" id="IPR019410">
    <property type="entry name" value="Methyltransf_16"/>
</dbReference>
<proteinExistence type="predicted"/>
<dbReference type="RefSeq" id="XP_011400233.1">
    <property type="nucleotide sequence ID" value="XM_011401931.1"/>
</dbReference>
<keyword evidence="1" id="KW-0489">Methyltransferase</keyword>
<dbReference type="Proteomes" id="UP000028924">
    <property type="component" value="Unassembled WGS sequence"/>
</dbReference>
<dbReference type="Proteomes" id="UP000279271">
    <property type="component" value="Unassembled WGS sequence"/>
</dbReference>
<evidence type="ECO:0000313" key="1">
    <source>
        <dbReference type="EMBL" id="KFM27266.1"/>
    </source>
</evidence>
<gene>
    <name evidence="2" type="ORF">APUTEX25_002320</name>
    <name evidence="1" type="ORF">F751_4536</name>
</gene>
<dbReference type="GeneID" id="23615927"/>
<dbReference type="InterPro" id="IPR029063">
    <property type="entry name" value="SAM-dependent_MTases_sf"/>
</dbReference>
<dbReference type="Gene3D" id="3.40.50.150">
    <property type="entry name" value="Vaccinia Virus protein VP39"/>
    <property type="match status" value="1"/>
</dbReference>
<reference evidence="2" key="3">
    <citation type="submission" date="2018-10" db="EMBL/GenBank/DDBJ databases">
        <authorList>
            <person name="Hovde B."/>
            <person name="Zhang X."/>
        </authorList>
    </citation>
    <scope>NUCLEOTIDE SEQUENCE [LARGE SCALE GENOMIC DNA]</scope>
    <source>
        <strain evidence="2">UTEX 25</strain>
    </source>
</reference>
<keyword evidence="1" id="KW-0808">Transferase</keyword>
<dbReference type="AlphaFoldDB" id="A0A087SNG2"/>
<dbReference type="EMBL" id="KL662144">
    <property type="protein sequence ID" value="KFM27266.1"/>
    <property type="molecule type" value="Genomic_DNA"/>
</dbReference>
<keyword evidence="3" id="KW-1185">Reference proteome</keyword>
<dbReference type="eggNOG" id="KOG2793">
    <property type="taxonomic scope" value="Eukaryota"/>
</dbReference>
<evidence type="ECO:0000313" key="4">
    <source>
        <dbReference type="Proteomes" id="UP000279271"/>
    </source>
</evidence>
<dbReference type="GO" id="GO:0032259">
    <property type="term" value="P:methylation"/>
    <property type="evidence" value="ECO:0007669"/>
    <property type="project" value="UniProtKB-KW"/>
</dbReference>
<dbReference type="PANTHER" id="PTHR14614:SF109">
    <property type="entry name" value="RIBOSOMAL LYSINE N-METHYLTRANSFERASE 5"/>
    <property type="match status" value="1"/>
</dbReference>
<dbReference type="SUPFAM" id="SSF53335">
    <property type="entry name" value="S-adenosyl-L-methionine-dependent methyltransferases"/>
    <property type="match status" value="1"/>
</dbReference>
<dbReference type="KEGG" id="apro:F751_4536"/>
<reference evidence="1 3" key="1">
    <citation type="journal article" date="2014" name="BMC Genomics">
        <title>Oil accumulation mechanisms of the oleaginous microalga Chlorella protothecoides revealed through its genome, transcriptomes, and proteomes.</title>
        <authorList>
            <person name="Gao C."/>
            <person name="Wang Y."/>
            <person name="Shen Y."/>
            <person name="Yan D."/>
            <person name="He X."/>
            <person name="Dai J."/>
            <person name="Wu Q."/>
        </authorList>
    </citation>
    <scope>NUCLEOTIDE SEQUENCE [LARGE SCALE GENOMIC DNA]</scope>
    <source>
        <strain evidence="1 3">0710</strain>
    </source>
</reference>
<dbReference type="EMBL" id="QOKY01000130">
    <property type="protein sequence ID" value="RMZ57088.1"/>
    <property type="molecule type" value="Genomic_DNA"/>
</dbReference>
<dbReference type="GO" id="GO:0008168">
    <property type="term" value="F:methyltransferase activity"/>
    <property type="evidence" value="ECO:0007669"/>
    <property type="project" value="UniProtKB-KW"/>
</dbReference>
<dbReference type="Pfam" id="PF10294">
    <property type="entry name" value="Methyltransf_16"/>
    <property type="match status" value="1"/>
</dbReference>
<accession>A0A087SNG2</accession>
<reference evidence="2" key="4">
    <citation type="submission" date="2018-11" db="EMBL/GenBank/DDBJ databases">
        <title>Characterization of plant carbon substrate utilization by Auxenochlorella protothecoides.</title>
        <authorList>
            <person name="Vogler B.W."/>
            <person name="Starkenburg S.R."/>
            <person name="Sudasinghe N."/>
            <person name="Schambach J.Y."/>
            <person name="Rollin J.A."/>
            <person name="Pattathil S."/>
            <person name="Barry A.N."/>
        </authorList>
    </citation>
    <scope>NUCLEOTIDE SEQUENCE [LARGE SCALE GENOMIC DNA]</scope>
    <source>
        <strain evidence="2">UTEX 25</strain>
    </source>
</reference>
<dbReference type="PANTHER" id="PTHR14614">
    <property type="entry name" value="HEPATOCELLULAR CARCINOMA-ASSOCIATED ANTIGEN"/>
    <property type="match status" value="1"/>
</dbReference>
<name>A0A087SNG2_AUXPR</name>
<sequence length="266" mass="28454">MSSRLQDRIVQDFGTITESFMNVLKSAKGTTPGALPDVYVERMLVAAENLLAINRELKQNALLNDCSLRRQLNARKGEWSTVRVKGKRCLELGAGMGLAGAAMALMGAHVTFTDLESVLPLLRQNVQNNLTPSALRLSGADAAAARVGTASVAPLDWADAAAYASLGPPFPFLLAADCIYAEGAVPHFLATLLALTVPSSRILVTNEFRSASVHAAFLAGCEGVFTLRRVPVSKLDPAYEHPAIHIYALSRARQAVRDQSGRSVLT</sequence>
<dbReference type="OrthoDB" id="413520at2759"/>
<protein>
    <submittedName>
        <fullName evidence="1">Protein N-lysine methyltransferase METTL21A</fullName>
    </submittedName>
</protein>